<sequence length="131" mass="14568">MWSSAAASIVVLSGIFWLLAVKPRKGGPTDIADVNPAIAQREVRFAGIIEEKRDSLQALTEHQPELLKKFSTDLQKLDADYEKLKKELPGSPNPGLVVRAMVRNREIQLGILNQQLLIANQVNGTKKENRL</sequence>
<proteinExistence type="predicted"/>
<evidence type="ECO:0008006" key="3">
    <source>
        <dbReference type="Google" id="ProtNLM"/>
    </source>
</evidence>
<evidence type="ECO:0000313" key="1">
    <source>
        <dbReference type="EMBL" id="PST85313.1"/>
    </source>
</evidence>
<dbReference type="Proteomes" id="UP000240912">
    <property type="component" value="Unassembled WGS sequence"/>
</dbReference>
<dbReference type="OrthoDB" id="1120747at2"/>
<evidence type="ECO:0000313" key="2">
    <source>
        <dbReference type="Proteomes" id="UP000240912"/>
    </source>
</evidence>
<dbReference type="AlphaFoldDB" id="A0A2T3HSC2"/>
<accession>A0A2T3HSC2</accession>
<comment type="caution">
    <text evidence="1">The sequence shown here is derived from an EMBL/GenBank/DDBJ whole genome shotgun (WGS) entry which is preliminary data.</text>
</comment>
<dbReference type="EMBL" id="PYLS01000001">
    <property type="protein sequence ID" value="PST85313.1"/>
    <property type="molecule type" value="Genomic_DNA"/>
</dbReference>
<keyword evidence="2" id="KW-1185">Reference proteome</keyword>
<reference evidence="1 2" key="1">
    <citation type="submission" date="2018-03" db="EMBL/GenBank/DDBJ databases">
        <authorList>
            <person name="Keele B.F."/>
        </authorList>
    </citation>
    <scope>NUCLEOTIDE SEQUENCE [LARGE SCALE GENOMIC DNA]</scope>
    <source>
        <strain evidence="1 2">YL28-9</strain>
    </source>
</reference>
<organism evidence="1 2">
    <name type="scientific">Pedobacter yulinensis</name>
    <dbReference type="NCBI Taxonomy" id="2126353"/>
    <lineage>
        <taxon>Bacteria</taxon>
        <taxon>Pseudomonadati</taxon>
        <taxon>Bacteroidota</taxon>
        <taxon>Sphingobacteriia</taxon>
        <taxon>Sphingobacteriales</taxon>
        <taxon>Sphingobacteriaceae</taxon>
        <taxon>Pedobacter</taxon>
    </lineage>
</organism>
<name>A0A2T3HSC2_9SPHI</name>
<gene>
    <name evidence="1" type="ORF">C7T94_03355</name>
</gene>
<protein>
    <recommendedName>
        <fullName evidence="3">Periplasmic heavy metal sensor</fullName>
    </recommendedName>
</protein>